<keyword evidence="3" id="KW-1185">Reference proteome</keyword>
<feature type="domain" description="BTB" evidence="1">
    <location>
        <begin position="83"/>
        <end position="181"/>
    </location>
</feature>
<accession>A0A812UTE5</accession>
<sequence>MCTVPLPCWLKDGQRIGRLASNFRASRNSIARGWFHVCPVDWLDETKVTVRATVDFPLLTRSENAAHATFQAIDFSEEPVFVQILLGDGPPQYFDKRVLVARSEYFRTMLTGAQWKEGLHNEIDLTKDPQATSATVRAVLQFMLTNAFCADGDAEFAFSVRCLADKYRLAGLVEQVDAELETLLSESNVLMFLKQIYGSGSRLETTCRQMLQVDDCRLLKIHQEQLTQTATQHPELGGYLMSCLLQLGERPQRKRKASLDDEEQFTYY</sequence>
<evidence type="ECO:0000313" key="3">
    <source>
        <dbReference type="Proteomes" id="UP000604046"/>
    </source>
</evidence>
<dbReference type="CDD" id="cd18186">
    <property type="entry name" value="BTB_POZ_ZBTB_KLHL-like"/>
    <property type="match status" value="1"/>
</dbReference>
<dbReference type="InterPro" id="IPR011333">
    <property type="entry name" value="SKP1/BTB/POZ_sf"/>
</dbReference>
<protein>
    <submittedName>
        <fullName evidence="2">GrxC protein</fullName>
    </submittedName>
</protein>
<dbReference type="Proteomes" id="UP000604046">
    <property type="component" value="Unassembled WGS sequence"/>
</dbReference>
<dbReference type="Gene3D" id="3.30.710.10">
    <property type="entry name" value="Potassium Channel Kv1.1, Chain A"/>
    <property type="match status" value="1"/>
</dbReference>
<gene>
    <name evidence="2" type="primary">grxC</name>
    <name evidence="2" type="ORF">SNAT2548_LOCUS33854</name>
</gene>
<organism evidence="2 3">
    <name type="scientific">Symbiodinium natans</name>
    <dbReference type="NCBI Taxonomy" id="878477"/>
    <lineage>
        <taxon>Eukaryota</taxon>
        <taxon>Sar</taxon>
        <taxon>Alveolata</taxon>
        <taxon>Dinophyceae</taxon>
        <taxon>Suessiales</taxon>
        <taxon>Symbiodiniaceae</taxon>
        <taxon>Symbiodinium</taxon>
    </lineage>
</organism>
<name>A0A812UTE5_9DINO</name>
<dbReference type="OrthoDB" id="413524at2759"/>
<dbReference type="InterPro" id="IPR000210">
    <property type="entry name" value="BTB/POZ_dom"/>
</dbReference>
<comment type="caution">
    <text evidence="2">The sequence shown here is derived from an EMBL/GenBank/DDBJ whole genome shotgun (WGS) entry which is preliminary data.</text>
</comment>
<dbReference type="AlphaFoldDB" id="A0A812UTE5"/>
<dbReference type="Pfam" id="PF00651">
    <property type="entry name" value="BTB"/>
    <property type="match status" value="1"/>
</dbReference>
<dbReference type="SUPFAM" id="SSF54695">
    <property type="entry name" value="POZ domain"/>
    <property type="match status" value="1"/>
</dbReference>
<evidence type="ECO:0000259" key="1">
    <source>
        <dbReference type="Pfam" id="PF00651"/>
    </source>
</evidence>
<proteinExistence type="predicted"/>
<evidence type="ECO:0000313" key="2">
    <source>
        <dbReference type="EMBL" id="CAE7594857.1"/>
    </source>
</evidence>
<reference evidence="2" key="1">
    <citation type="submission" date="2021-02" db="EMBL/GenBank/DDBJ databases">
        <authorList>
            <person name="Dougan E. K."/>
            <person name="Rhodes N."/>
            <person name="Thang M."/>
            <person name="Chan C."/>
        </authorList>
    </citation>
    <scope>NUCLEOTIDE SEQUENCE</scope>
</reference>
<dbReference type="EMBL" id="CAJNDS010002780">
    <property type="protein sequence ID" value="CAE7594857.1"/>
    <property type="molecule type" value="Genomic_DNA"/>
</dbReference>